<accession>A0A6J6EXD2</accession>
<reference evidence="1" key="1">
    <citation type="submission" date="2020-05" db="EMBL/GenBank/DDBJ databases">
        <authorList>
            <person name="Chiriac C."/>
            <person name="Salcher M."/>
            <person name="Ghai R."/>
            <person name="Kavagutti S V."/>
        </authorList>
    </citation>
    <scope>NUCLEOTIDE SEQUENCE</scope>
</reference>
<dbReference type="EMBL" id="CAEZTV010000060">
    <property type="protein sequence ID" value="CAB4580065.1"/>
    <property type="molecule type" value="Genomic_DNA"/>
</dbReference>
<proteinExistence type="predicted"/>
<sequence>MPPRTANSPRRSTRSTLANPKVDNCFANSLNDFSWPITKESFVSFRSLAIIG</sequence>
<dbReference type="AlphaFoldDB" id="A0A6J6EXD2"/>
<name>A0A6J6EXD2_9ZZZZ</name>
<organism evidence="1">
    <name type="scientific">freshwater metagenome</name>
    <dbReference type="NCBI Taxonomy" id="449393"/>
    <lineage>
        <taxon>unclassified sequences</taxon>
        <taxon>metagenomes</taxon>
        <taxon>ecological metagenomes</taxon>
    </lineage>
</organism>
<protein>
    <submittedName>
        <fullName evidence="1">Unannotated protein</fullName>
    </submittedName>
</protein>
<gene>
    <name evidence="1" type="ORF">UFOPK1747_00506</name>
</gene>
<evidence type="ECO:0000313" key="1">
    <source>
        <dbReference type="EMBL" id="CAB4580065.1"/>
    </source>
</evidence>